<evidence type="ECO:0000313" key="4">
    <source>
        <dbReference type="Proteomes" id="UP000217301"/>
    </source>
</evidence>
<dbReference type="Pfam" id="PF08867">
    <property type="entry name" value="FRG"/>
    <property type="match status" value="1"/>
</dbReference>
<dbReference type="InterPro" id="IPR014966">
    <property type="entry name" value="FRG-dom"/>
</dbReference>
<dbReference type="EMBL" id="UAVP01000007">
    <property type="protein sequence ID" value="SQA75098.1"/>
    <property type="molecule type" value="Genomic_DNA"/>
</dbReference>
<dbReference type="Proteomes" id="UP000217301">
    <property type="component" value="Chromosome"/>
</dbReference>
<dbReference type="Proteomes" id="UP000249902">
    <property type="component" value="Unassembled WGS sequence"/>
</dbReference>
<accession>A0AAX2IAQ1</accession>
<sequence length="276" mass="32873">MERELRIKTLEEYLNVVLKIYNYSSNCNKNRHLFFRGHSNAEKYKLLPTVFRPTKKGFNWNEKSLLNDFVHYSPQHDLSYDFEKDRVTILTDMQHYGVATRLLDWTVSPLNALYFAVEKEDEEVDAQVIVFNPWLYNGKIIDYGAHPRIHDIYIHSRALLSSTNDFNYIKEFIEYEYRYNLLEKHNIEKPVSFVSNYTNSRILHQRGVFTIQGEVKTPLDDLSEFKEYSFRIVIEKTAKKELLDSLNKLYINSYSIYPDFLGMQTQMERRGGLFNL</sequence>
<reference evidence="4" key="2">
    <citation type="submission" date="2017-06" db="EMBL/GenBank/DDBJ databases">
        <title>Capnocytophaga spp. assemblies.</title>
        <authorList>
            <person name="Gulvik C.A."/>
        </authorList>
    </citation>
    <scope>NUCLEOTIDE SEQUENCE [LARGE SCALE GENOMIC DNA]</scope>
    <source>
        <strain evidence="4">KC1668</strain>
    </source>
</reference>
<dbReference type="RefSeq" id="WP_002677184.1">
    <property type="nucleotide sequence ID" value="NZ_CP022385.1"/>
</dbReference>
<dbReference type="KEGG" id="cspu:CGC55_05240"/>
<evidence type="ECO:0000313" key="2">
    <source>
        <dbReference type="EMBL" id="ATA83944.1"/>
    </source>
</evidence>
<dbReference type="EMBL" id="CP022385">
    <property type="protein sequence ID" value="ATA83944.1"/>
    <property type="molecule type" value="Genomic_DNA"/>
</dbReference>
<dbReference type="SMART" id="SM00901">
    <property type="entry name" value="FRG"/>
    <property type="match status" value="1"/>
</dbReference>
<dbReference type="AlphaFoldDB" id="A0AAX2IAQ1"/>
<evidence type="ECO:0000313" key="5">
    <source>
        <dbReference type="Proteomes" id="UP000249902"/>
    </source>
</evidence>
<feature type="domain" description="FRG" evidence="1">
    <location>
        <begin position="29"/>
        <end position="129"/>
    </location>
</feature>
<organism evidence="3 5">
    <name type="scientific">Capnocytophaga sputigena</name>
    <dbReference type="NCBI Taxonomy" id="1019"/>
    <lineage>
        <taxon>Bacteria</taxon>
        <taxon>Pseudomonadati</taxon>
        <taxon>Bacteroidota</taxon>
        <taxon>Flavobacteriia</taxon>
        <taxon>Flavobacteriales</taxon>
        <taxon>Flavobacteriaceae</taxon>
        <taxon>Capnocytophaga</taxon>
    </lineage>
</organism>
<name>A0AAX2IAQ1_CAPSP</name>
<gene>
    <name evidence="2" type="ORF">CGC55_05240</name>
    <name evidence="3" type="ORF">NCTC11653_00994</name>
</gene>
<reference evidence="3 5" key="3">
    <citation type="submission" date="2018-06" db="EMBL/GenBank/DDBJ databases">
        <authorList>
            <consortium name="Pathogen Informatics"/>
            <person name="Doyle S."/>
        </authorList>
    </citation>
    <scope>NUCLEOTIDE SEQUENCE [LARGE SCALE GENOMIC DNA]</scope>
    <source>
        <strain evidence="3 5">NCTC11653</strain>
    </source>
</reference>
<reference evidence="2" key="1">
    <citation type="journal article" date="2017" name="Genome Announc.">
        <title>Twelve Complete Reference Genomes of Clinical Isolates in the Capnocytophaga Genus.</title>
        <authorList>
            <person name="Villarma A."/>
            <person name="Gulvik C.A."/>
            <person name="Rowe L.A."/>
            <person name="Sheth M."/>
            <person name="Juieng P."/>
            <person name="Nicholson A.C."/>
            <person name="Loparev V.N."/>
            <person name="McQuiston J.R."/>
        </authorList>
    </citation>
    <scope>NUCLEOTIDE SEQUENCE</scope>
    <source>
        <strain evidence="2">KC1668</strain>
    </source>
</reference>
<evidence type="ECO:0000313" key="3">
    <source>
        <dbReference type="EMBL" id="SQA75098.1"/>
    </source>
</evidence>
<evidence type="ECO:0000259" key="1">
    <source>
        <dbReference type="SMART" id="SM00901"/>
    </source>
</evidence>
<protein>
    <submittedName>
        <fullName evidence="2 3">FRG domain</fullName>
    </submittedName>
</protein>
<keyword evidence="4" id="KW-1185">Reference proteome</keyword>
<proteinExistence type="predicted"/>